<feature type="transmembrane region" description="Helical" evidence="1">
    <location>
        <begin position="32"/>
        <end position="50"/>
    </location>
</feature>
<dbReference type="Proteomes" id="UP000184052">
    <property type="component" value="Unassembled WGS sequence"/>
</dbReference>
<sequence>MVLISVGVSLLIILIIYHFNEKRNRDKDLSLLKGYLGFLVCTGVYAFILPGNQIEGSRIVMLVITGVFVASYIMAPSKLTSIIIVLWLLLDGAFRGLVLYGAYINSASVDFFFSYLIQAVLSLFVLCHSLILSMRLNRREKSKKALKSNDVSNNEL</sequence>
<proteinExistence type="predicted"/>
<reference evidence="2 3" key="1">
    <citation type="submission" date="2016-11" db="EMBL/GenBank/DDBJ databases">
        <authorList>
            <person name="Jaros S."/>
            <person name="Januszkiewicz K."/>
            <person name="Wedrychowicz H."/>
        </authorList>
    </citation>
    <scope>NUCLEOTIDE SEQUENCE [LARGE SCALE GENOMIC DNA]</scope>
    <source>
        <strain evidence="2 3">DSM 17477</strain>
    </source>
</reference>
<gene>
    <name evidence="2" type="ORF">SAMN02745751_03176</name>
</gene>
<keyword evidence="3" id="KW-1185">Reference proteome</keyword>
<feature type="transmembrane region" description="Helical" evidence="1">
    <location>
        <begin position="6"/>
        <end position="20"/>
    </location>
</feature>
<evidence type="ECO:0000256" key="1">
    <source>
        <dbReference type="SAM" id="Phobius"/>
    </source>
</evidence>
<name>A0A1M6LHI8_9FIRM</name>
<evidence type="ECO:0000313" key="2">
    <source>
        <dbReference type="EMBL" id="SHJ70618.1"/>
    </source>
</evidence>
<organism evidence="2 3">
    <name type="scientific">Dethiosulfatibacter aminovorans DSM 17477</name>
    <dbReference type="NCBI Taxonomy" id="1121476"/>
    <lineage>
        <taxon>Bacteria</taxon>
        <taxon>Bacillati</taxon>
        <taxon>Bacillota</taxon>
        <taxon>Tissierellia</taxon>
        <taxon>Dethiosulfatibacter</taxon>
    </lineage>
</organism>
<keyword evidence="1" id="KW-0472">Membrane</keyword>
<keyword evidence="1" id="KW-0812">Transmembrane</keyword>
<accession>A0A1M6LHI8</accession>
<evidence type="ECO:0000313" key="3">
    <source>
        <dbReference type="Proteomes" id="UP000184052"/>
    </source>
</evidence>
<dbReference type="EMBL" id="FQZL01000032">
    <property type="protein sequence ID" value="SHJ70618.1"/>
    <property type="molecule type" value="Genomic_DNA"/>
</dbReference>
<dbReference type="RefSeq" id="WP_073050546.1">
    <property type="nucleotide sequence ID" value="NZ_FQZL01000032.1"/>
</dbReference>
<dbReference type="AlphaFoldDB" id="A0A1M6LHI8"/>
<protein>
    <submittedName>
        <fullName evidence="2">Uncharacterized protein</fullName>
    </submittedName>
</protein>
<feature type="transmembrane region" description="Helical" evidence="1">
    <location>
        <begin position="115"/>
        <end position="134"/>
    </location>
</feature>
<keyword evidence="1" id="KW-1133">Transmembrane helix</keyword>